<dbReference type="EMBL" id="NPIC01000001">
    <property type="protein sequence ID" value="RDL40318.1"/>
    <property type="molecule type" value="Genomic_DNA"/>
</dbReference>
<feature type="coiled-coil region" evidence="1">
    <location>
        <begin position="491"/>
        <end position="525"/>
    </location>
</feature>
<accession>A0A370TXT8</accession>
<keyword evidence="1" id="KW-0175">Coiled coil</keyword>
<dbReference type="GeneID" id="43593146"/>
<dbReference type="OrthoDB" id="3431248at2759"/>
<dbReference type="RefSeq" id="XP_031872974.1">
    <property type="nucleotide sequence ID" value="XM_032008920.1"/>
</dbReference>
<comment type="caution">
    <text evidence="2">The sequence shown here is derived from an EMBL/GenBank/DDBJ whole genome shotgun (WGS) entry which is preliminary data.</text>
</comment>
<reference evidence="2 3" key="1">
    <citation type="journal article" date="2018" name="IMA Fungus">
        <title>IMA Genome-F 9: Draft genome sequence of Annulohypoxylon stygium, Aspergillus mulundensis, Berkeleyomyces basicola (syn. Thielaviopsis basicola), Ceratocystis smalleyi, two Cercospora beticola strains, Coleophoma cylindrospora, Fusarium fracticaudum, Phialophora cf. hyalina, and Morchella septimelata.</title>
        <authorList>
            <person name="Wingfield B.D."/>
            <person name="Bills G.F."/>
            <person name="Dong Y."/>
            <person name="Huang W."/>
            <person name="Nel W.J."/>
            <person name="Swalarsk-Parry B.S."/>
            <person name="Vaghefi N."/>
            <person name="Wilken P.M."/>
            <person name="An Z."/>
            <person name="de Beer Z.W."/>
            <person name="De Vos L."/>
            <person name="Chen L."/>
            <person name="Duong T.A."/>
            <person name="Gao Y."/>
            <person name="Hammerbacher A."/>
            <person name="Kikkert J.R."/>
            <person name="Li Y."/>
            <person name="Li H."/>
            <person name="Li K."/>
            <person name="Li Q."/>
            <person name="Liu X."/>
            <person name="Ma X."/>
            <person name="Naidoo K."/>
            <person name="Pethybridge S.J."/>
            <person name="Sun J."/>
            <person name="Steenkamp E.T."/>
            <person name="van der Nest M.A."/>
            <person name="van Wyk S."/>
            <person name="Wingfield M.J."/>
            <person name="Xiong C."/>
            <person name="Yue Q."/>
            <person name="Zhang X."/>
        </authorList>
    </citation>
    <scope>NUCLEOTIDE SEQUENCE [LARGE SCALE GENOMIC DNA]</scope>
    <source>
        <strain evidence="2 3">BP 5553</strain>
    </source>
</reference>
<dbReference type="AlphaFoldDB" id="A0A370TXT8"/>
<dbReference type="Proteomes" id="UP000254866">
    <property type="component" value="Unassembled WGS sequence"/>
</dbReference>
<sequence>MDQSKDADQDIGNSYMYHPYGGVDPYGAYPRQPVTPSMLYAYARMRGPPDTRQVDPLMYTLYPTAVRAFDQQGCLPPPLQFCYPAEDDLEEFPKGTKFYWEPIITTLRPFEMQPETMAEAPKPQAKCLTYDEFIKENPPTIGKNHYKGDDVYANFGYVCINGKWVDPDSEGELYKAYMGSSDGPYAAAGLRDLRNSQAPGPRIMSAEEQEAFYKEMADDDDGQGDHRDSRIDPATFARWAEGAAQADKYEERDMPAQMEIPEDLYSDNTERAIPPMIQATLQFDEEMGGRLSGVYDLEESPKMVKNPHGYLDMIARPLTFTWMNPQAALRLDKEAFGIHGEDHEDLNPPVLGASLVERLTSEAAALSLASLADPATAKAEYLKTKDYVFGLRSKFEEGMITNKQISSAVGKAAMERLLLTQHATMMRAQVDANMKEKEAAHLDLQRKHKGFAQRVLDRTRQSKAEPLADQTRGPDYKRYISEAVLREQVAIARVDKSNKRLTSDLEALTKEVEALKLEHHQLVAALQQDYSEESDGYAYLHDGTFGKSL</sequence>
<evidence type="ECO:0000313" key="3">
    <source>
        <dbReference type="Proteomes" id="UP000254866"/>
    </source>
</evidence>
<proteinExistence type="predicted"/>
<evidence type="ECO:0000256" key="1">
    <source>
        <dbReference type="SAM" id="Coils"/>
    </source>
</evidence>
<name>A0A370TXT8_9HELO</name>
<protein>
    <submittedName>
        <fullName evidence="2">Uncharacterized protein</fullName>
    </submittedName>
</protein>
<keyword evidence="3" id="KW-1185">Reference proteome</keyword>
<evidence type="ECO:0000313" key="2">
    <source>
        <dbReference type="EMBL" id="RDL40318.1"/>
    </source>
</evidence>
<organism evidence="2 3">
    <name type="scientific">Venustampulla echinocandica</name>
    <dbReference type="NCBI Taxonomy" id="2656787"/>
    <lineage>
        <taxon>Eukaryota</taxon>
        <taxon>Fungi</taxon>
        <taxon>Dikarya</taxon>
        <taxon>Ascomycota</taxon>
        <taxon>Pezizomycotina</taxon>
        <taxon>Leotiomycetes</taxon>
        <taxon>Helotiales</taxon>
        <taxon>Pleuroascaceae</taxon>
        <taxon>Venustampulla</taxon>
    </lineage>
</organism>
<gene>
    <name evidence="2" type="ORF">BP5553_00297</name>
</gene>